<feature type="domain" description="HNH nuclease" evidence="1">
    <location>
        <begin position="178"/>
        <end position="229"/>
    </location>
</feature>
<dbReference type="GO" id="GO:0004519">
    <property type="term" value="F:endonuclease activity"/>
    <property type="evidence" value="ECO:0007669"/>
    <property type="project" value="InterPro"/>
</dbReference>
<dbReference type="InterPro" id="IPR003615">
    <property type="entry name" value="HNH_nuc"/>
</dbReference>
<dbReference type="InterPro" id="IPR002711">
    <property type="entry name" value="HNH"/>
</dbReference>
<dbReference type="Gene3D" id="1.10.30.50">
    <property type="match status" value="1"/>
</dbReference>
<gene>
    <name evidence="2" type="ORF">METZ01_LOCUS302025</name>
</gene>
<evidence type="ECO:0000313" key="2">
    <source>
        <dbReference type="EMBL" id="SVC49171.1"/>
    </source>
</evidence>
<organism evidence="2">
    <name type="scientific">marine metagenome</name>
    <dbReference type="NCBI Taxonomy" id="408172"/>
    <lineage>
        <taxon>unclassified sequences</taxon>
        <taxon>metagenomes</taxon>
        <taxon>ecological metagenomes</taxon>
    </lineage>
</organism>
<name>A0A382MPA6_9ZZZZ</name>
<sequence>MKSSFQIGDIISYLEMCSEEKVNLQKGMNYSLGGNYSVILMSLRKNAPYADRIEEGGKVLIYEGHDWPHYKHKGPTFDPKSVDQPMNNDNGTPFENGKFYNAAIMHRDFDEPAHVVRVYEKIRAGIWSYNGFFDLVDAQQEDDDKRKVFKFRLVLRDQQNYASDKPIDLDHNRLIPSTVKLEVWRRDEGKCVQCASTDNLHYDHILPFSKGGTSITAENIQILCARHNLQKSDKII</sequence>
<reference evidence="2" key="1">
    <citation type="submission" date="2018-05" db="EMBL/GenBank/DDBJ databases">
        <authorList>
            <person name="Lanie J.A."/>
            <person name="Ng W.-L."/>
            <person name="Kazmierczak K.M."/>
            <person name="Andrzejewski T.M."/>
            <person name="Davidsen T.M."/>
            <person name="Wayne K.J."/>
            <person name="Tettelin H."/>
            <person name="Glass J.I."/>
            <person name="Rusch D."/>
            <person name="Podicherti R."/>
            <person name="Tsui H.-C.T."/>
            <person name="Winkler M.E."/>
        </authorList>
    </citation>
    <scope>NUCLEOTIDE SEQUENCE</scope>
</reference>
<accession>A0A382MPA6</accession>
<dbReference type="AlphaFoldDB" id="A0A382MPA6"/>
<dbReference type="SMART" id="SM00507">
    <property type="entry name" value="HNHc"/>
    <property type="match status" value="1"/>
</dbReference>
<proteinExistence type="predicted"/>
<dbReference type="Pfam" id="PF01844">
    <property type="entry name" value="HNH"/>
    <property type="match status" value="1"/>
</dbReference>
<dbReference type="EMBL" id="UINC01094163">
    <property type="protein sequence ID" value="SVC49171.1"/>
    <property type="molecule type" value="Genomic_DNA"/>
</dbReference>
<evidence type="ECO:0000259" key="1">
    <source>
        <dbReference type="SMART" id="SM00507"/>
    </source>
</evidence>
<dbReference type="GO" id="GO:0008270">
    <property type="term" value="F:zinc ion binding"/>
    <property type="evidence" value="ECO:0007669"/>
    <property type="project" value="InterPro"/>
</dbReference>
<protein>
    <recommendedName>
        <fullName evidence="1">HNH nuclease domain-containing protein</fullName>
    </recommendedName>
</protein>
<dbReference type="GO" id="GO:0003676">
    <property type="term" value="F:nucleic acid binding"/>
    <property type="evidence" value="ECO:0007669"/>
    <property type="project" value="InterPro"/>
</dbReference>